<evidence type="ECO:0000313" key="2">
    <source>
        <dbReference type="EMBL" id="MEE2052159.1"/>
    </source>
</evidence>
<reference evidence="2 3" key="1">
    <citation type="submission" date="2023-07" db="EMBL/GenBank/DDBJ databases">
        <authorList>
            <person name="Girao M."/>
            <person name="Carvalho M.F."/>
        </authorList>
    </citation>
    <scope>NUCLEOTIDE SEQUENCE [LARGE SCALE GENOMIC DNA]</scope>
    <source>
        <strain evidence="2 3">66/93</strain>
    </source>
</reference>
<feature type="compositionally biased region" description="Polar residues" evidence="1">
    <location>
        <begin position="8"/>
        <end position="25"/>
    </location>
</feature>
<evidence type="ECO:0000256" key="1">
    <source>
        <dbReference type="SAM" id="MobiDB-lite"/>
    </source>
</evidence>
<dbReference type="Proteomes" id="UP001348641">
    <property type="component" value="Unassembled WGS sequence"/>
</dbReference>
<accession>A0ABU7KS95</accession>
<gene>
    <name evidence="2" type="ORF">Q8A49_16795</name>
</gene>
<feature type="region of interest" description="Disordered" evidence="1">
    <location>
        <begin position="1"/>
        <end position="52"/>
    </location>
</feature>
<proteinExistence type="predicted"/>
<organism evidence="2 3">
    <name type="scientific">Nocardiopsis tropica</name>
    <dbReference type="NCBI Taxonomy" id="109330"/>
    <lineage>
        <taxon>Bacteria</taxon>
        <taxon>Bacillati</taxon>
        <taxon>Actinomycetota</taxon>
        <taxon>Actinomycetes</taxon>
        <taxon>Streptosporangiales</taxon>
        <taxon>Nocardiopsidaceae</taxon>
        <taxon>Nocardiopsis</taxon>
    </lineage>
</organism>
<dbReference type="EMBL" id="JAUUCC010000040">
    <property type="protein sequence ID" value="MEE2052159.1"/>
    <property type="molecule type" value="Genomic_DNA"/>
</dbReference>
<protein>
    <submittedName>
        <fullName evidence="2">Uncharacterized protein</fullName>
    </submittedName>
</protein>
<dbReference type="RefSeq" id="WP_330159203.1">
    <property type="nucleotide sequence ID" value="NZ_JAUUCC010000040.1"/>
</dbReference>
<name>A0ABU7KS95_9ACTN</name>
<sequence length="52" mass="5682">MTAEPMLQASSTSPWPRTAAASTKRVNTRLRAYSSPEEAARLCSAKRRATSE</sequence>
<evidence type="ECO:0000313" key="3">
    <source>
        <dbReference type="Proteomes" id="UP001348641"/>
    </source>
</evidence>
<comment type="caution">
    <text evidence="2">The sequence shown here is derived from an EMBL/GenBank/DDBJ whole genome shotgun (WGS) entry which is preliminary data.</text>
</comment>